<evidence type="ECO:0000259" key="1">
    <source>
        <dbReference type="PROSITE" id="PS51186"/>
    </source>
</evidence>
<dbReference type="AlphaFoldDB" id="A0A6N1MT98"/>
<sequence>MLVRAATLEDLDTLVDWGKRLTNESPRFKKQGFDEKRARNVFAYLIDKHGSILMVTDEYSNPVGTLIGALDTDWRTGQTLAYEQGLYVLPEYRKSGAASDLIETFKVWAEMNKADRIQVGTTTGIHADRTVSLYESLGFELVGYVLEMEV</sequence>
<keyword evidence="2" id="KW-0808">Transferase</keyword>
<dbReference type="InterPro" id="IPR000182">
    <property type="entry name" value="GNAT_dom"/>
</dbReference>
<proteinExistence type="predicted"/>
<dbReference type="Gene3D" id="3.40.630.30">
    <property type="match status" value="1"/>
</dbReference>
<dbReference type="RefSeq" id="WP_174894499.1">
    <property type="nucleotide sequence ID" value="NZ_CP054803.1"/>
</dbReference>
<reference evidence="2 3" key="1">
    <citation type="submission" date="2019-11" db="EMBL/GenBank/DDBJ databases">
        <title>FDA dAtabase for Regulatory Grade micrObial Sequences (FDA-ARGOS): Supporting development and validation of Infectious Disease Dx tests.</title>
        <authorList>
            <person name="Patel R."/>
            <person name="Rucinski S."/>
            <person name="Tallon L."/>
            <person name="Sadzewicz L."/>
            <person name="Vavikolanu K."/>
            <person name="Mehta A."/>
            <person name="Aluvathingal J."/>
            <person name="Nadendla S."/>
            <person name="Nandy P."/>
            <person name="Geyer C."/>
            <person name="Yan Y."/>
            <person name="Sichtig H."/>
        </authorList>
    </citation>
    <scope>NUCLEOTIDE SEQUENCE [LARGE SCALE GENOMIC DNA]</scope>
    <source>
        <strain evidence="2 3">FDAARGOS_557</strain>
    </source>
</reference>
<dbReference type="SUPFAM" id="SSF55729">
    <property type="entry name" value="Acyl-CoA N-acyltransferases (Nat)"/>
    <property type="match status" value="1"/>
</dbReference>
<name>A0A6N1MT98_ACILW</name>
<accession>A0A6N1MT98</accession>
<protein>
    <submittedName>
        <fullName evidence="2">GNAT family N-acetyltransferase</fullName>
    </submittedName>
</protein>
<evidence type="ECO:0000313" key="2">
    <source>
        <dbReference type="EMBL" id="QKU21851.1"/>
    </source>
</evidence>
<dbReference type="Pfam" id="PF00583">
    <property type="entry name" value="Acetyltransf_1"/>
    <property type="match status" value="1"/>
</dbReference>
<organism evidence="2 3">
    <name type="scientific">Acinetobacter lwoffii</name>
    <dbReference type="NCBI Taxonomy" id="28090"/>
    <lineage>
        <taxon>Bacteria</taxon>
        <taxon>Pseudomonadati</taxon>
        <taxon>Pseudomonadota</taxon>
        <taxon>Gammaproteobacteria</taxon>
        <taxon>Moraxellales</taxon>
        <taxon>Moraxellaceae</taxon>
        <taxon>Acinetobacter</taxon>
    </lineage>
</organism>
<dbReference type="GO" id="GO:0016747">
    <property type="term" value="F:acyltransferase activity, transferring groups other than amino-acyl groups"/>
    <property type="evidence" value="ECO:0007669"/>
    <property type="project" value="InterPro"/>
</dbReference>
<dbReference type="InterPro" id="IPR016181">
    <property type="entry name" value="Acyl_CoA_acyltransferase"/>
</dbReference>
<gene>
    <name evidence="2" type="ORF">FOB19_10840</name>
</gene>
<dbReference type="CDD" id="cd04301">
    <property type="entry name" value="NAT_SF"/>
    <property type="match status" value="1"/>
</dbReference>
<evidence type="ECO:0000313" key="3">
    <source>
        <dbReference type="Proteomes" id="UP000509126"/>
    </source>
</evidence>
<feature type="domain" description="N-acetyltransferase" evidence="1">
    <location>
        <begin position="1"/>
        <end position="150"/>
    </location>
</feature>
<dbReference type="PROSITE" id="PS51186">
    <property type="entry name" value="GNAT"/>
    <property type="match status" value="1"/>
</dbReference>
<dbReference type="EMBL" id="CP054803">
    <property type="protein sequence ID" value="QKU21851.1"/>
    <property type="molecule type" value="Genomic_DNA"/>
</dbReference>
<dbReference type="Proteomes" id="UP000509126">
    <property type="component" value="Chromosome"/>
</dbReference>